<evidence type="ECO:0000256" key="2">
    <source>
        <dbReference type="ARBA" id="ARBA00022723"/>
    </source>
</evidence>
<evidence type="ECO:0000313" key="6">
    <source>
        <dbReference type="Proteomes" id="UP000760860"/>
    </source>
</evidence>
<comment type="caution">
    <text evidence="5">The sequence shown here is derived from an EMBL/GenBank/DDBJ whole genome shotgun (WGS) entry which is preliminary data.</text>
</comment>
<evidence type="ECO:0000313" key="5">
    <source>
        <dbReference type="EMBL" id="KAG3206051.1"/>
    </source>
</evidence>
<dbReference type="Gene3D" id="3.40.50.720">
    <property type="entry name" value="NAD(P)-binding Rossmann-like Domain"/>
    <property type="match status" value="2"/>
</dbReference>
<dbReference type="Proteomes" id="UP000760860">
    <property type="component" value="Unassembled WGS sequence"/>
</dbReference>
<sequence>MHEYAFKIPENLPSDVAAPLLCAGTTVFRPLKEAGVKPGKRVSIVGIGGLGHLAIQFAKAMGADAVVAVSRSPNKEKDQAAAAEMSIGVLLVCANTDSMPYTLFLSFLAVRGSLIMVGLPTDDVKFSAFGVVAKGTTFGDSNIGSIQDIKDMLEVASKTNVRAVIQKLPVSKANEGIKIVGGATVSCARTNLTSWFFDCIGTNANCIQYERC</sequence>
<keyword evidence="3" id="KW-0862">Zinc</keyword>
<organism evidence="5 6">
    <name type="scientific">Phytophthora cactorum</name>
    <dbReference type="NCBI Taxonomy" id="29920"/>
    <lineage>
        <taxon>Eukaryota</taxon>
        <taxon>Sar</taxon>
        <taxon>Stramenopiles</taxon>
        <taxon>Oomycota</taxon>
        <taxon>Peronosporomycetes</taxon>
        <taxon>Peronosporales</taxon>
        <taxon>Peronosporaceae</taxon>
        <taxon>Phytophthora</taxon>
    </lineage>
</organism>
<evidence type="ECO:0000256" key="3">
    <source>
        <dbReference type="ARBA" id="ARBA00022833"/>
    </source>
</evidence>
<dbReference type="SUPFAM" id="SSF51735">
    <property type="entry name" value="NAD(P)-binding Rossmann-fold domains"/>
    <property type="match status" value="1"/>
</dbReference>
<dbReference type="VEuPathDB" id="FungiDB:PC110_g6636"/>
<dbReference type="InterPro" id="IPR047109">
    <property type="entry name" value="CAD-like"/>
</dbReference>
<dbReference type="EMBL" id="RCMV01001871">
    <property type="protein sequence ID" value="KAG3206051.1"/>
    <property type="molecule type" value="Genomic_DNA"/>
</dbReference>
<evidence type="ECO:0008006" key="7">
    <source>
        <dbReference type="Google" id="ProtNLM"/>
    </source>
</evidence>
<keyword evidence="2" id="KW-0479">Metal-binding</keyword>
<dbReference type="AlphaFoldDB" id="A0A8T1H4I9"/>
<proteinExistence type="predicted"/>
<dbReference type="PANTHER" id="PTHR42683">
    <property type="entry name" value="ALDEHYDE REDUCTASE"/>
    <property type="match status" value="1"/>
</dbReference>
<comment type="cofactor">
    <cofactor evidence="1">
        <name>Zn(2+)</name>
        <dbReference type="ChEBI" id="CHEBI:29105"/>
    </cofactor>
</comment>
<reference evidence="5" key="1">
    <citation type="submission" date="2018-05" db="EMBL/GenBank/DDBJ databases">
        <title>Effector identification in a new, highly contiguous assembly of the strawberry crown rot pathogen Phytophthora cactorum.</title>
        <authorList>
            <person name="Armitage A.D."/>
            <person name="Nellist C.F."/>
            <person name="Bates H."/>
            <person name="Vickerstaff R.J."/>
            <person name="Harrison R.J."/>
        </authorList>
    </citation>
    <scope>NUCLEOTIDE SEQUENCE</scope>
    <source>
        <strain evidence="5">P421</strain>
    </source>
</reference>
<dbReference type="GO" id="GO:0016616">
    <property type="term" value="F:oxidoreductase activity, acting on the CH-OH group of donors, NAD or NADP as acceptor"/>
    <property type="evidence" value="ECO:0007669"/>
    <property type="project" value="InterPro"/>
</dbReference>
<dbReference type="GO" id="GO:0046872">
    <property type="term" value="F:metal ion binding"/>
    <property type="evidence" value="ECO:0007669"/>
    <property type="project" value="UniProtKB-KW"/>
</dbReference>
<dbReference type="Gene3D" id="3.90.180.10">
    <property type="entry name" value="Medium-chain alcohol dehydrogenases, catalytic domain"/>
    <property type="match status" value="2"/>
</dbReference>
<evidence type="ECO:0000256" key="4">
    <source>
        <dbReference type="ARBA" id="ARBA00023002"/>
    </source>
</evidence>
<gene>
    <name evidence="5" type="ORF">PC129_g21891</name>
</gene>
<evidence type="ECO:0000256" key="1">
    <source>
        <dbReference type="ARBA" id="ARBA00001947"/>
    </source>
</evidence>
<protein>
    <recommendedName>
        <fullName evidence="7">Alcohol dehydrogenase-like C-terminal domain-containing protein</fullName>
    </recommendedName>
</protein>
<accession>A0A8T1H4I9</accession>
<name>A0A8T1H4I9_9STRA</name>
<dbReference type="InterPro" id="IPR036291">
    <property type="entry name" value="NAD(P)-bd_dom_sf"/>
</dbReference>
<dbReference type="FunFam" id="3.40.50.720:FF:000022">
    <property type="entry name" value="Cinnamyl alcohol dehydrogenase"/>
    <property type="match status" value="1"/>
</dbReference>
<keyword evidence="4" id="KW-0560">Oxidoreductase</keyword>